<comment type="caution">
    <text evidence="6">The sequence shown here is derived from an EMBL/GenBank/DDBJ whole genome shotgun (WGS) entry which is preliminary data.</text>
</comment>
<evidence type="ECO:0000259" key="3">
    <source>
        <dbReference type="Pfam" id="PF03050"/>
    </source>
</evidence>
<evidence type="ECO:0000313" key="7">
    <source>
        <dbReference type="Proteomes" id="UP000194003"/>
    </source>
</evidence>
<feature type="domain" description="Transposase IS66 central" evidence="3">
    <location>
        <begin position="186"/>
        <end position="411"/>
    </location>
</feature>
<evidence type="ECO:0000259" key="4">
    <source>
        <dbReference type="Pfam" id="PF13005"/>
    </source>
</evidence>
<dbReference type="Pfam" id="PF13007">
    <property type="entry name" value="LZ_Tnp_IS66"/>
    <property type="match status" value="1"/>
</dbReference>
<dbReference type="InterPro" id="IPR052344">
    <property type="entry name" value="Transposase-related"/>
</dbReference>
<sequence length="585" mass="64534">MDKLLNDLPESPEELREMLAVLLKERDSLQQQVGSLQQRADSLQEQVNLLKAWRFGRRSEKFSDHPSLFDEAEIEAQAAPDADIADEDGADETVAVAGHERSKGGRKPLPAHLPRREIIHDLPAEQKTCGVDGHALVEIGRDVSEQLEIIPAQVTVIRHVRLKYGCPHCHSGVVRANMPPQPIPKALATASMLAFVAVSKYADALPLYRQHTILARSGIDLPRSTLANWMIRCGQLVQPLINLLRDRMLEGGVIQMDETPVQVLREDGKPASSKSYMWVQRGGPPGGAVILFDYDATRQGRVPKELLADYKGWLQTDGYSGYLAMGKVAGIEHVGCWAHARRLFSDAAKAAGGKKSAKADYAIKLIGKLYAIEKRVRDKPPEERYAARQSEAPPILAKLREWLDKWLPEAVPIHGAGQGVGLSVRAVAASDPLHRGWAFGDRQQSVRERHSSLYPGPQELAFLQHGAWREGVGQSLRPDRDRQGQRPGAIHLSAASVREDTGGADRSGFRGAAALEPQSRHDPEGQAYPLTRFTGRLLNIQPLSVGIRLQRSARPLAGANVLKPIPLPLRQLCRHGFLRYASWKA</sequence>
<name>A0A1Y2K7P7_9PROT</name>
<feature type="domain" description="Transposase IS66 zinc-finger binding" evidence="4">
    <location>
        <begin position="127"/>
        <end position="170"/>
    </location>
</feature>
<evidence type="ECO:0000313" key="6">
    <source>
        <dbReference type="EMBL" id="OSM05935.1"/>
    </source>
</evidence>
<evidence type="ECO:0000256" key="1">
    <source>
        <dbReference type="SAM" id="Coils"/>
    </source>
</evidence>
<organism evidence="6 7">
    <name type="scientific">Magnetofaba australis IT-1</name>
    <dbReference type="NCBI Taxonomy" id="1434232"/>
    <lineage>
        <taxon>Bacteria</taxon>
        <taxon>Pseudomonadati</taxon>
        <taxon>Pseudomonadota</taxon>
        <taxon>Magnetococcia</taxon>
        <taxon>Magnetococcales</taxon>
        <taxon>Magnetococcaceae</taxon>
        <taxon>Magnetofaba</taxon>
    </lineage>
</organism>
<feature type="coiled-coil region" evidence="1">
    <location>
        <begin position="19"/>
        <end position="46"/>
    </location>
</feature>
<reference evidence="6 7" key="1">
    <citation type="journal article" date="2016" name="BMC Genomics">
        <title>Combined genomic and structural analyses of a cultured magnetotactic bacterium reveals its niche adaptation to a dynamic environment.</title>
        <authorList>
            <person name="Araujo A.C."/>
            <person name="Morillo V."/>
            <person name="Cypriano J."/>
            <person name="Teixeira L.C."/>
            <person name="Leao P."/>
            <person name="Lyra S."/>
            <person name="Almeida L.G."/>
            <person name="Bazylinski D.A."/>
            <person name="Vasconcellos A.T."/>
            <person name="Abreu F."/>
            <person name="Lins U."/>
        </authorList>
    </citation>
    <scope>NUCLEOTIDE SEQUENCE [LARGE SCALE GENOMIC DNA]</scope>
    <source>
        <strain evidence="6 7">IT-1</strain>
    </source>
</reference>
<keyword evidence="1" id="KW-0175">Coiled coil</keyword>
<dbReference type="AlphaFoldDB" id="A0A1Y2K7P7"/>
<dbReference type="InterPro" id="IPR024463">
    <property type="entry name" value="Transposase_TnpC_homeodom"/>
</dbReference>
<evidence type="ECO:0000259" key="5">
    <source>
        <dbReference type="Pfam" id="PF13007"/>
    </source>
</evidence>
<dbReference type="Pfam" id="PF13005">
    <property type="entry name" value="zf-IS66"/>
    <property type="match status" value="1"/>
</dbReference>
<dbReference type="PANTHER" id="PTHR33678">
    <property type="entry name" value="BLL1576 PROTEIN"/>
    <property type="match status" value="1"/>
</dbReference>
<feature type="domain" description="Transposase TnpC homeodomain" evidence="5">
    <location>
        <begin position="43"/>
        <end position="118"/>
    </location>
</feature>
<dbReference type="STRING" id="1434232.MAIT1_05137"/>
<evidence type="ECO:0000256" key="2">
    <source>
        <dbReference type="SAM" id="MobiDB-lite"/>
    </source>
</evidence>
<protein>
    <submittedName>
        <fullName evidence="6">Putative transposase IS66</fullName>
    </submittedName>
</protein>
<dbReference type="PANTHER" id="PTHR33678:SF1">
    <property type="entry name" value="BLL1576 PROTEIN"/>
    <property type="match status" value="1"/>
</dbReference>
<accession>A0A1Y2K7P7</accession>
<feature type="region of interest" description="Disordered" evidence="2">
    <location>
        <begin position="474"/>
        <end position="509"/>
    </location>
</feature>
<dbReference type="Pfam" id="PF03050">
    <property type="entry name" value="DDE_Tnp_IS66"/>
    <property type="match status" value="1"/>
</dbReference>
<dbReference type="EMBL" id="LVJN01000017">
    <property type="protein sequence ID" value="OSM05935.1"/>
    <property type="molecule type" value="Genomic_DNA"/>
</dbReference>
<dbReference type="InterPro" id="IPR004291">
    <property type="entry name" value="Transposase_IS66_central"/>
</dbReference>
<keyword evidence="7" id="KW-1185">Reference proteome</keyword>
<proteinExistence type="predicted"/>
<gene>
    <name evidence="6" type="ORF">MAIT1_05137</name>
</gene>
<dbReference type="InterPro" id="IPR024474">
    <property type="entry name" value="Znf_dom_IS66"/>
</dbReference>
<dbReference type="NCBIfam" id="NF033517">
    <property type="entry name" value="transpos_IS66"/>
    <property type="match status" value="1"/>
</dbReference>
<dbReference type="Proteomes" id="UP000194003">
    <property type="component" value="Unassembled WGS sequence"/>
</dbReference>